<dbReference type="InterPro" id="IPR036291">
    <property type="entry name" value="NAD(P)-bd_dom_sf"/>
</dbReference>
<feature type="transmembrane region" description="Helical" evidence="1">
    <location>
        <begin position="74"/>
        <end position="94"/>
    </location>
</feature>
<dbReference type="GO" id="GO:0006556">
    <property type="term" value="P:S-adenosylmethionine biosynthetic process"/>
    <property type="evidence" value="ECO:0007669"/>
    <property type="project" value="TreeGrafter"/>
</dbReference>
<dbReference type="PANTHER" id="PTHR10491">
    <property type="entry name" value="DTDP-4-DEHYDRORHAMNOSE REDUCTASE"/>
    <property type="match status" value="1"/>
</dbReference>
<evidence type="ECO:0000313" key="5">
    <source>
        <dbReference type="Proteomes" id="UP000800041"/>
    </source>
</evidence>
<gene>
    <name evidence="4" type="ORF">K402DRAFT_443648</name>
</gene>
<dbReference type="Proteomes" id="UP000800041">
    <property type="component" value="Unassembled WGS sequence"/>
</dbReference>
<dbReference type="AlphaFoldDB" id="A0A6G1HER1"/>
<feature type="transmembrane region" description="Helical" evidence="1">
    <location>
        <begin position="40"/>
        <end position="62"/>
    </location>
</feature>
<evidence type="ECO:0000259" key="3">
    <source>
        <dbReference type="Pfam" id="PF04321"/>
    </source>
</evidence>
<evidence type="ECO:0000259" key="2">
    <source>
        <dbReference type="Pfam" id="PF00892"/>
    </source>
</evidence>
<feature type="transmembrane region" description="Helical" evidence="1">
    <location>
        <begin position="224"/>
        <end position="244"/>
    </location>
</feature>
<feature type="domain" description="RmlD-like substrate binding" evidence="3">
    <location>
        <begin position="359"/>
        <end position="527"/>
    </location>
</feature>
<name>A0A6G1HER1_9PEZI</name>
<keyword evidence="1" id="KW-1133">Transmembrane helix</keyword>
<evidence type="ECO:0000256" key="1">
    <source>
        <dbReference type="SAM" id="Phobius"/>
    </source>
</evidence>
<reference evidence="4" key="1">
    <citation type="journal article" date="2020" name="Stud. Mycol.">
        <title>101 Dothideomycetes genomes: a test case for predicting lifestyles and emergence of pathogens.</title>
        <authorList>
            <person name="Haridas S."/>
            <person name="Albert R."/>
            <person name="Binder M."/>
            <person name="Bloem J."/>
            <person name="Labutti K."/>
            <person name="Salamov A."/>
            <person name="Andreopoulos B."/>
            <person name="Baker S."/>
            <person name="Barry K."/>
            <person name="Bills G."/>
            <person name="Bluhm B."/>
            <person name="Cannon C."/>
            <person name="Castanera R."/>
            <person name="Culley D."/>
            <person name="Daum C."/>
            <person name="Ezra D."/>
            <person name="Gonzalez J."/>
            <person name="Henrissat B."/>
            <person name="Kuo A."/>
            <person name="Liang C."/>
            <person name="Lipzen A."/>
            <person name="Lutzoni F."/>
            <person name="Magnuson J."/>
            <person name="Mondo S."/>
            <person name="Nolan M."/>
            <person name="Ohm R."/>
            <person name="Pangilinan J."/>
            <person name="Park H.-J."/>
            <person name="Ramirez L."/>
            <person name="Alfaro M."/>
            <person name="Sun H."/>
            <person name="Tritt A."/>
            <person name="Yoshinaga Y."/>
            <person name="Zwiers L.-H."/>
            <person name="Turgeon B."/>
            <person name="Goodwin S."/>
            <person name="Spatafora J."/>
            <person name="Crous P."/>
            <person name="Grigoriev I."/>
        </authorList>
    </citation>
    <scope>NUCLEOTIDE SEQUENCE</scope>
    <source>
        <strain evidence="4">CBS 113979</strain>
    </source>
</reference>
<evidence type="ECO:0000313" key="4">
    <source>
        <dbReference type="EMBL" id="KAF1991510.1"/>
    </source>
</evidence>
<feature type="transmembrane region" description="Helical" evidence="1">
    <location>
        <begin position="158"/>
        <end position="177"/>
    </location>
</feature>
<dbReference type="Gene3D" id="3.40.50.720">
    <property type="entry name" value="NAD(P)-binding Rossmann-like Domain"/>
    <property type="match status" value="1"/>
</dbReference>
<dbReference type="GO" id="GO:0048270">
    <property type="term" value="F:methionine adenosyltransferase regulator activity"/>
    <property type="evidence" value="ECO:0007669"/>
    <property type="project" value="TreeGrafter"/>
</dbReference>
<feature type="transmembrane region" description="Helical" evidence="1">
    <location>
        <begin position="316"/>
        <end position="337"/>
    </location>
</feature>
<feature type="transmembrane region" description="Helical" evidence="1">
    <location>
        <begin position="357"/>
        <end position="375"/>
    </location>
</feature>
<dbReference type="InterPro" id="IPR005913">
    <property type="entry name" value="dTDP_dehydrorham_reduct"/>
</dbReference>
<dbReference type="Pfam" id="PF00892">
    <property type="entry name" value="EamA"/>
    <property type="match status" value="1"/>
</dbReference>
<feature type="transmembrane region" description="Helical" evidence="1">
    <location>
        <begin position="192"/>
        <end position="212"/>
    </location>
</feature>
<accession>A0A6G1HER1</accession>
<feature type="transmembrane region" description="Helical" evidence="1">
    <location>
        <begin position="106"/>
        <end position="126"/>
    </location>
</feature>
<dbReference type="GO" id="GO:0016020">
    <property type="term" value="C:membrane"/>
    <property type="evidence" value="ECO:0007669"/>
    <property type="project" value="InterPro"/>
</dbReference>
<organism evidence="4 5">
    <name type="scientific">Aulographum hederae CBS 113979</name>
    <dbReference type="NCBI Taxonomy" id="1176131"/>
    <lineage>
        <taxon>Eukaryota</taxon>
        <taxon>Fungi</taxon>
        <taxon>Dikarya</taxon>
        <taxon>Ascomycota</taxon>
        <taxon>Pezizomycotina</taxon>
        <taxon>Dothideomycetes</taxon>
        <taxon>Pleosporomycetidae</taxon>
        <taxon>Aulographales</taxon>
        <taxon>Aulographaceae</taxon>
    </lineage>
</organism>
<dbReference type="InterPro" id="IPR029903">
    <property type="entry name" value="RmlD-like-bd"/>
</dbReference>
<dbReference type="EMBL" id="ML977139">
    <property type="protein sequence ID" value="KAF1991510.1"/>
    <property type="molecule type" value="Genomic_DNA"/>
</dbReference>
<dbReference type="SUPFAM" id="SSF51735">
    <property type="entry name" value="NAD(P)-binding Rossmann-fold domains"/>
    <property type="match status" value="1"/>
</dbReference>
<dbReference type="PANTHER" id="PTHR10491:SF4">
    <property type="entry name" value="METHIONINE ADENOSYLTRANSFERASE 2 SUBUNIT BETA"/>
    <property type="match status" value="1"/>
</dbReference>
<proteinExistence type="predicted"/>
<feature type="domain" description="EamA" evidence="2">
    <location>
        <begin position="193"/>
        <end position="330"/>
    </location>
</feature>
<protein>
    <submittedName>
        <fullName evidence="4">NAD(P)-binding protein</fullName>
    </submittedName>
</protein>
<feature type="transmembrane region" description="Helical" evidence="1">
    <location>
        <begin position="256"/>
        <end position="279"/>
    </location>
</feature>
<dbReference type="GO" id="GO:0048269">
    <property type="term" value="C:methionine adenosyltransferase complex"/>
    <property type="evidence" value="ECO:0007669"/>
    <property type="project" value="TreeGrafter"/>
</dbReference>
<feature type="transmembrane region" description="Helical" evidence="1">
    <location>
        <begin position="132"/>
        <end position="151"/>
    </location>
</feature>
<keyword evidence="1" id="KW-0472">Membrane</keyword>
<dbReference type="InterPro" id="IPR000620">
    <property type="entry name" value="EamA_dom"/>
</dbReference>
<dbReference type="OrthoDB" id="16464at2759"/>
<keyword evidence="5" id="KW-1185">Reference proteome</keyword>
<sequence>MATKEKAVLHDEEKALLFKESKEPPPSPPRCKGDHLSPRLIFWMLANILATIGIVFTNKLLFSTESLRQGQVSFAAFHFAVTGITLYIISRPIFNVFQAQRAPPIKILPLAAAMCLNVIMPNLSLAHSSVSFYQIARILLTPCVASLNFLISGATIPFNAGLALVPACIGVGVVSYYDSLPVKGTDVQPTSVLGITFALLGVFSSSLYTVFISRYHKTLQMGSMPLLLNQAPLSVLLLAYVIPFTDDVTVWTSVPLPHWLLIGLSGLLACVINLSQFFIVNESGPVSSTVVGHLKSCCIVALGWAMSGRPLADGSVAGIVLALGGIILITANMPGLAPSQPLSPQQSSTPSFSSDHTWLIWGGNGWIANMLYNLMVSRGLNVHTTTARMEDRTAVFEVLDRVKPTHVVNCAGITGRPNVDYCEYNKEETIRANVIGAINLADCCFLREVYLMVFATGCIYIYDEEHVEGGKPYTEEDLPNFGGSFYSYTKSRVEEIMKFYTNTLILRFRMPVSDSPTDPRSFLTKMLSYRTVYSVSNSATLLTSMLPHALLLAEHITTGVYNFTNPGAISHDEMLTMWKRTVDPSHEWENCGDGELKGKGLIVAARSACELDSRKLVERCLESII</sequence>
<keyword evidence="1" id="KW-0812">Transmembrane</keyword>
<dbReference type="Pfam" id="PF04321">
    <property type="entry name" value="RmlD_sub_bind"/>
    <property type="match status" value="1"/>
</dbReference>